<dbReference type="HOGENOM" id="CLU_020336_13_0_5"/>
<dbReference type="Proteomes" id="UP000006230">
    <property type="component" value="Unassembled WGS sequence"/>
</dbReference>
<gene>
    <name evidence="5" type="ORF">R2601_25626</name>
</gene>
<feature type="signal peptide" evidence="3">
    <location>
        <begin position="1"/>
        <end position="19"/>
    </location>
</feature>
<keyword evidence="2 5" id="KW-0378">Hydrolase</keyword>
<dbReference type="InterPro" id="IPR002410">
    <property type="entry name" value="Peptidase_S33"/>
</dbReference>
<dbReference type="InterPro" id="IPR000073">
    <property type="entry name" value="AB_hydrolase_1"/>
</dbReference>
<organism evidence="5 6">
    <name type="scientific">Salipiger bermudensis (strain DSM 26914 / JCM 13377 / KCTC 12554 / HTCC2601)</name>
    <name type="common">Pelagibaca bermudensis</name>
    <dbReference type="NCBI Taxonomy" id="314265"/>
    <lineage>
        <taxon>Bacteria</taxon>
        <taxon>Pseudomonadati</taxon>
        <taxon>Pseudomonadota</taxon>
        <taxon>Alphaproteobacteria</taxon>
        <taxon>Rhodobacterales</taxon>
        <taxon>Roseobacteraceae</taxon>
        <taxon>Salipiger</taxon>
    </lineage>
</organism>
<dbReference type="OrthoDB" id="9815441at2"/>
<dbReference type="EMBL" id="AATQ01000047">
    <property type="protein sequence ID" value="EAU44393.1"/>
    <property type="molecule type" value="Genomic_DNA"/>
</dbReference>
<keyword evidence="3" id="KW-0732">Signal</keyword>
<evidence type="ECO:0000313" key="6">
    <source>
        <dbReference type="Proteomes" id="UP000006230"/>
    </source>
</evidence>
<feature type="chain" id="PRO_5004171740" evidence="3">
    <location>
        <begin position="20"/>
        <end position="316"/>
    </location>
</feature>
<evidence type="ECO:0000259" key="4">
    <source>
        <dbReference type="Pfam" id="PF00561"/>
    </source>
</evidence>
<dbReference type="GO" id="GO:0016746">
    <property type="term" value="F:acyltransferase activity"/>
    <property type="evidence" value="ECO:0007669"/>
    <property type="project" value="UniProtKB-KW"/>
</dbReference>
<keyword evidence="5" id="KW-0808">Transferase</keyword>
<dbReference type="ESTHER" id="9rhob-q0fjp4">
    <property type="family name" value="6_AlphaBeta_hydrolase"/>
</dbReference>
<comment type="caution">
    <text evidence="5">The sequence shown here is derived from an EMBL/GenBank/DDBJ whole genome shotgun (WGS) entry which is preliminary data.</text>
</comment>
<evidence type="ECO:0000256" key="3">
    <source>
        <dbReference type="SAM" id="SignalP"/>
    </source>
</evidence>
<protein>
    <submittedName>
        <fullName evidence="5">Predicted hydrolase or acyltransferase (Alpha/beta hydrolase)</fullName>
    </submittedName>
</protein>
<reference evidence="5 6" key="1">
    <citation type="journal article" date="2010" name="J. Bacteriol.">
        <title>Genome sequences of Pelagibaca bermudensis HTCC2601T and Maritimibacter alkaliphilus HTCC2654T, the type strains of two marine Roseobacter genera.</title>
        <authorList>
            <person name="Thrash J.C."/>
            <person name="Cho J.C."/>
            <person name="Ferriera S."/>
            <person name="Johnson J."/>
            <person name="Vergin K.L."/>
            <person name="Giovannoni S.J."/>
        </authorList>
    </citation>
    <scope>NUCLEOTIDE SEQUENCE [LARGE SCALE GENOMIC DNA]</scope>
    <source>
        <strain evidence="6">DSM 26914 / JCM 13377 / KCTC 12554 / HTCC2601</strain>
    </source>
</reference>
<dbReference type="InterPro" id="IPR029058">
    <property type="entry name" value="AB_hydrolase_fold"/>
</dbReference>
<dbReference type="AlphaFoldDB" id="Q0FJP4"/>
<dbReference type="eggNOG" id="COG2267">
    <property type="taxonomic scope" value="Bacteria"/>
</dbReference>
<keyword evidence="6" id="KW-1185">Reference proteome</keyword>
<dbReference type="Pfam" id="PF00561">
    <property type="entry name" value="Abhydrolase_1"/>
    <property type="match status" value="1"/>
</dbReference>
<dbReference type="GO" id="GO:0006508">
    <property type="term" value="P:proteolysis"/>
    <property type="evidence" value="ECO:0007669"/>
    <property type="project" value="InterPro"/>
</dbReference>
<dbReference type="SUPFAM" id="SSF53474">
    <property type="entry name" value="alpha/beta-Hydrolases"/>
    <property type="match status" value="1"/>
</dbReference>
<evidence type="ECO:0000313" key="5">
    <source>
        <dbReference type="EMBL" id="EAU44393.1"/>
    </source>
</evidence>
<dbReference type="PRINTS" id="PR00793">
    <property type="entry name" value="PROAMNOPTASE"/>
</dbReference>
<dbReference type="PRINTS" id="PR00111">
    <property type="entry name" value="ABHYDROLASE"/>
</dbReference>
<keyword evidence="5" id="KW-0012">Acyltransferase</keyword>
<sequence>MKRRALLSLLFLGVAACTAGNRASDSSSAAALEAYPPEGRFLEVSGERVHYVEKGSGPPLVLIHGASGNLRDWTYRAVDQLSRRYRVIAFDRPGMGYTPRIDSNGASIQQQAALLSAASRQLGAERPIVLGHSYGGAVALAWGVEHPERASGLVLVSAASQTWDTGVPFFYRLTSGPLAGIANPAISALAGEDRVLDAIAGVFAPQPVPPGYAEHIGAQLSLRPASLRENALQRASLKSEIARMLPRYGQLDLPVEILHGDADTTVGLQIHSVPTSRQIPGANLVVLPGIGHAAQHAAAPQMYAAIDRVAARAGLR</sequence>
<dbReference type="GO" id="GO:0016020">
    <property type="term" value="C:membrane"/>
    <property type="evidence" value="ECO:0007669"/>
    <property type="project" value="TreeGrafter"/>
</dbReference>
<proteinExistence type="inferred from homology"/>
<dbReference type="Gene3D" id="3.40.50.1820">
    <property type="entry name" value="alpha/beta hydrolase"/>
    <property type="match status" value="1"/>
</dbReference>
<feature type="domain" description="AB hydrolase-1" evidence="4">
    <location>
        <begin position="58"/>
        <end position="179"/>
    </location>
</feature>
<dbReference type="STRING" id="314265.R2601_25626"/>
<name>Q0FJP4_SALBH</name>
<evidence type="ECO:0000256" key="2">
    <source>
        <dbReference type="ARBA" id="ARBA00022801"/>
    </source>
</evidence>
<dbReference type="PROSITE" id="PS51257">
    <property type="entry name" value="PROKAR_LIPOPROTEIN"/>
    <property type="match status" value="1"/>
</dbReference>
<dbReference type="PANTHER" id="PTHR43798:SF33">
    <property type="entry name" value="HYDROLASE, PUTATIVE (AFU_ORTHOLOGUE AFUA_2G14860)-RELATED"/>
    <property type="match status" value="1"/>
</dbReference>
<accession>Q0FJP4</accession>
<dbReference type="InterPro" id="IPR050266">
    <property type="entry name" value="AB_hydrolase_sf"/>
</dbReference>
<dbReference type="PANTHER" id="PTHR43798">
    <property type="entry name" value="MONOACYLGLYCEROL LIPASE"/>
    <property type="match status" value="1"/>
</dbReference>
<dbReference type="GO" id="GO:0008233">
    <property type="term" value="F:peptidase activity"/>
    <property type="evidence" value="ECO:0007669"/>
    <property type="project" value="InterPro"/>
</dbReference>
<dbReference type="RefSeq" id="WP_007800744.1">
    <property type="nucleotide sequence ID" value="NZ_DS022276.1"/>
</dbReference>
<evidence type="ECO:0000256" key="1">
    <source>
        <dbReference type="ARBA" id="ARBA00010088"/>
    </source>
</evidence>
<comment type="similarity">
    <text evidence="1">Belongs to the peptidase S33 family.</text>
</comment>